<gene>
    <name evidence="6" type="ORF">NZD86_04230</name>
</gene>
<keyword evidence="1" id="KW-0479">Metal-binding</keyword>
<evidence type="ECO:0000313" key="6">
    <source>
        <dbReference type="EMBL" id="WAH37721.1"/>
    </source>
</evidence>
<feature type="region of interest" description="Disordered" evidence="4">
    <location>
        <begin position="302"/>
        <end position="332"/>
    </location>
</feature>
<dbReference type="Pfam" id="PF04055">
    <property type="entry name" value="Radical_SAM"/>
    <property type="match status" value="1"/>
</dbReference>
<dbReference type="InterPro" id="IPR006638">
    <property type="entry name" value="Elp3/MiaA/NifB-like_rSAM"/>
</dbReference>
<organism evidence="6 7">
    <name type="scientific">Alicyclobacillus dauci</name>
    <dbReference type="NCBI Taxonomy" id="1475485"/>
    <lineage>
        <taxon>Bacteria</taxon>
        <taxon>Bacillati</taxon>
        <taxon>Bacillota</taxon>
        <taxon>Bacilli</taxon>
        <taxon>Bacillales</taxon>
        <taxon>Alicyclobacillaceae</taxon>
        <taxon>Alicyclobacillus</taxon>
    </lineage>
</organism>
<dbReference type="PROSITE" id="PS51918">
    <property type="entry name" value="RADICAL_SAM"/>
    <property type="match status" value="1"/>
</dbReference>
<evidence type="ECO:0000256" key="3">
    <source>
        <dbReference type="ARBA" id="ARBA00023014"/>
    </source>
</evidence>
<evidence type="ECO:0000313" key="7">
    <source>
        <dbReference type="Proteomes" id="UP001164803"/>
    </source>
</evidence>
<keyword evidence="7" id="KW-1185">Reference proteome</keyword>
<dbReference type="EMBL" id="CP104064">
    <property type="protein sequence ID" value="WAH37721.1"/>
    <property type="molecule type" value="Genomic_DNA"/>
</dbReference>
<feature type="domain" description="Radical SAM core" evidence="5">
    <location>
        <begin position="26"/>
        <end position="279"/>
    </location>
</feature>
<evidence type="ECO:0000256" key="4">
    <source>
        <dbReference type="SAM" id="MobiDB-lite"/>
    </source>
</evidence>
<evidence type="ECO:0000259" key="5">
    <source>
        <dbReference type="PROSITE" id="PS51918"/>
    </source>
</evidence>
<dbReference type="SFLD" id="SFLDG01084">
    <property type="entry name" value="Uncharacterised_Radical_SAM_Su"/>
    <property type="match status" value="1"/>
</dbReference>
<dbReference type="SMART" id="SM00729">
    <property type="entry name" value="Elp3"/>
    <property type="match status" value="1"/>
</dbReference>
<feature type="compositionally biased region" description="Low complexity" evidence="4">
    <location>
        <begin position="305"/>
        <end position="317"/>
    </location>
</feature>
<evidence type="ECO:0000256" key="1">
    <source>
        <dbReference type="ARBA" id="ARBA00022723"/>
    </source>
</evidence>
<keyword evidence="2" id="KW-0408">Iron</keyword>
<dbReference type="PANTHER" id="PTHR43432">
    <property type="entry name" value="SLR0285 PROTEIN"/>
    <property type="match status" value="1"/>
</dbReference>
<protein>
    <submittedName>
        <fullName evidence="6">Radical SAM protein</fullName>
    </submittedName>
</protein>
<dbReference type="SFLD" id="SFLDS00029">
    <property type="entry name" value="Radical_SAM"/>
    <property type="match status" value="1"/>
</dbReference>
<dbReference type="PANTHER" id="PTHR43432:SF3">
    <property type="entry name" value="SLR0285 PROTEIN"/>
    <property type="match status" value="1"/>
</dbReference>
<reference evidence="6" key="1">
    <citation type="submission" date="2022-08" db="EMBL/GenBank/DDBJ databases">
        <title>Alicyclobacillus dauci DSM2870, complete genome.</title>
        <authorList>
            <person name="Wang Q."/>
            <person name="Cai R."/>
            <person name="Wang Z."/>
        </authorList>
    </citation>
    <scope>NUCLEOTIDE SEQUENCE</scope>
    <source>
        <strain evidence="6">DSM 28700</strain>
    </source>
</reference>
<dbReference type="SUPFAM" id="SSF102114">
    <property type="entry name" value="Radical SAM enzymes"/>
    <property type="match status" value="1"/>
</dbReference>
<proteinExistence type="predicted"/>
<dbReference type="RefSeq" id="WP_268045240.1">
    <property type="nucleotide sequence ID" value="NZ_CP104064.1"/>
</dbReference>
<dbReference type="InterPro" id="IPR040086">
    <property type="entry name" value="MJ0683-like"/>
</dbReference>
<dbReference type="InterPro" id="IPR007197">
    <property type="entry name" value="rSAM"/>
</dbReference>
<dbReference type="Proteomes" id="UP001164803">
    <property type="component" value="Chromosome"/>
</dbReference>
<name>A0ABY6Z6A7_9BACL</name>
<keyword evidence="3" id="KW-0411">Iron-sulfur</keyword>
<accession>A0ABY6Z6A7</accession>
<evidence type="ECO:0000256" key="2">
    <source>
        <dbReference type="ARBA" id="ARBA00023004"/>
    </source>
</evidence>
<sequence length="332" mass="37492">MGEVMRKAPTFENISSKQIMNKVTAPKMPFQWSINPYRGCTHGCSFCYARSTHSYLGLSPDDSFRQHVFVKDDAADVLEAQLTRKLRRHGGSYLKMAQDIGLVNIGTATDPYQRIEARRTVTRRCLEVLAHFDVPTSITTRSPLILRDLDILQTMNIQSINISVNTLDKSIWRNLEPATPAPIKRLETIRTLAQAGLPVGILMAPIIPFLTDSRAQLNDVLAAAVEHRAAFVIPSVLRLNPEVKIWFMQTIRENYPRLTAKYARLYRTTYAPSSYVNPLMDKVRKLMEKFGLHTQNTTIRLPRFTSNDGTTTDGSDNMPISEQSGVQMVLPI</sequence>
<dbReference type="InterPro" id="IPR058240">
    <property type="entry name" value="rSAM_sf"/>
</dbReference>
<dbReference type="Gene3D" id="3.80.30.30">
    <property type="match status" value="1"/>
</dbReference>
<dbReference type="CDD" id="cd01335">
    <property type="entry name" value="Radical_SAM"/>
    <property type="match status" value="1"/>
</dbReference>